<dbReference type="AlphaFoldDB" id="A0AAE4AK49"/>
<sequence length="334" mass="37697">MRRVMAVVDQDAEYGKRLVSYFNEQSSIGFRATAFSELESFRRFCQSVQIEILLISESLAHDAHGLTGNAKVILLSEDGFVAGKEHRPFGAAAVFKYLPADRMSRELMKIYADDDSHTVTRVRSSQCEIIGVYSPVNRCGKTTLAITLGMVRASRGRTLLISLEEYAGVFMNISRNAEEDLSDVIYCYLQGSYSWSRLKSKVHSFGSLDYIPPVRCIEDVSQISSEDMSRLIRRIAEESGYATIILDFGSFGRRASELLESCDRIFMPVTEDPLATLKLDSFYEYLDKAEKAELKERLIKCNLPYDKEKAQDYARALISVYESGSLYDYAAGLH</sequence>
<dbReference type="RefSeq" id="WP_106612957.1">
    <property type="nucleotide sequence ID" value="NZ_JAUSTO010000002.1"/>
</dbReference>
<dbReference type="EMBL" id="JAUSTO010000002">
    <property type="protein sequence ID" value="MDQ0151600.1"/>
    <property type="molecule type" value="Genomic_DNA"/>
</dbReference>
<dbReference type="Proteomes" id="UP001241537">
    <property type="component" value="Unassembled WGS sequence"/>
</dbReference>
<evidence type="ECO:0000313" key="2">
    <source>
        <dbReference type="Proteomes" id="UP001241537"/>
    </source>
</evidence>
<dbReference type="InterPro" id="IPR027417">
    <property type="entry name" value="P-loop_NTPase"/>
</dbReference>
<name>A0AAE4AK49_9FIRM</name>
<dbReference type="SUPFAM" id="SSF52540">
    <property type="entry name" value="P-loop containing nucleoside triphosphate hydrolases"/>
    <property type="match status" value="1"/>
</dbReference>
<dbReference type="Gene3D" id="3.40.50.300">
    <property type="entry name" value="P-loop containing nucleotide triphosphate hydrolases"/>
    <property type="match status" value="1"/>
</dbReference>
<protein>
    <submittedName>
        <fullName evidence="1">Cellulose biosynthesis protein BcsQ</fullName>
    </submittedName>
</protein>
<dbReference type="Gene3D" id="3.40.50.10850">
    <property type="entry name" value="Ntrc-like two-domain protein"/>
    <property type="match status" value="1"/>
</dbReference>
<evidence type="ECO:0000313" key="1">
    <source>
        <dbReference type="EMBL" id="MDQ0151600.1"/>
    </source>
</evidence>
<reference evidence="1" key="1">
    <citation type="submission" date="2023-07" db="EMBL/GenBank/DDBJ databases">
        <title>Genomic Encyclopedia of Type Strains, Phase IV (KMG-IV): sequencing the most valuable type-strain genomes for metagenomic binning, comparative biology and taxonomic classification.</title>
        <authorList>
            <person name="Goeker M."/>
        </authorList>
    </citation>
    <scope>NUCLEOTIDE SEQUENCE</scope>
    <source>
        <strain evidence="1">DSM 19659</strain>
    </source>
</reference>
<gene>
    <name evidence="1" type="ORF">J2S20_000280</name>
</gene>
<accession>A0AAE4AK49</accession>
<organism evidence="1 2">
    <name type="scientific">Moryella indoligenes</name>
    <dbReference type="NCBI Taxonomy" id="371674"/>
    <lineage>
        <taxon>Bacteria</taxon>
        <taxon>Bacillati</taxon>
        <taxon>Bacillota</taxon>
        <taxon>Clostridia</taxon>
        <taxon>Lachnospirales</taxon>
        <taxon>Lachnospiraceae</taxon>
        <taxon>Moryella</taxon>
    </lineage>
</organism>
<keyword evidence="2" id="KW-1185">Reference proteome</keyword>
<proteinExistence type="predicted"/>
<comment type="caution">
    <text evidence="1">The sequence shown here is derived from an EMBL/GenBank/DDBJ whole genome shotgun (WGS) entry which is preliminary data.</text>
</comment>